<sequence length="433" mass="47442">MILTLCAMCFAGAAHATAAGPLPPRLVAAERNGQLIFLLPETHAGMRSQYDRYFKTVIAPAFVASSLLLSERSSPVQAESSLRYQACPDEHADEAQVDPALNAALPEVLPTSHWGVFPPSAPVTGFSRFMRFQLVFEDAYFNSTGRNTPPWELQPAPELPARLTTNYATRLMLDDPRPYASVDTPASSYHAYCSLAPAQRTALARAALQMRLRQAGHAPPLDQLGKPEDAAEIERRELEEKAAKMDANYWQWVQRIALAINTSNAAATAMAEDYPTRAPNQLDTDRYLLAARNREWLARLPQMTAGQRLPFMVLGAAHLPDTAAGPGLLRLLREAGYRLTLVRDHAQLTAMLHRLPPPLAKPSPSADQPWQRTVLDGQCTDIPHGELCGWAGGGTVVTLADKGTAYNRLTVCVTHDTAWGPRNNCSTTDVPRH</sequence>
<reference evidence="2 3" key="1">
    <citation type="submission" date="2023-11" db="EMBL/GenBank/DDBJ databases">
        <title>MicrobeMod: A computational toolkit for identifying prokaryotic methylation and restriction-modification with nanopore sequencing.</title>
        <authorList>
            <person name="Crits-Christoph A."/>
            <person name="Kang S.C."/>
            <person name="Lee H."/>
            <person name="Ostrov N."/>
        </authorList>
    </citation>
    <scope>NUCLEOTIDE SEQUENCE [LARGE SCALE GENOMIC DNA]</scope>
    <source>
        <strain evidence="2 3">ATCC 25935</strain>
    </source>
</reference>
<keyword evidence="1" id="KW-0732">Signal</keyword>
<dbReference type="RefSeq" id="WP_019919785.1">
    <property type="nucleotide sequence ID" value="NZ_CP140152.1"/>
</dbReference>
<feature type="chain" id="PRO_5046527675" evidence="1">
    <location>
        <begin position="17"/>
        <end position="433"/>
    </location>
</feature>
<dbReference type="GeneID" id="43161709"/>
<evidence type="ECO:0000313" key="3">
    <source>
        <dbReference type="Proteomes" id="UP001326110"/>
    </source>
</evidence>
<gene>
    <name evidence="2" type="ORF">SR858_14860</name>
</gene>
<dbReference type="InterPro" id="IPR002816">
    <property type="entry name" value="TraB/PrgY/GumN_fam"/>
</dbReference>
<organism evidence="2 3">
    <name type="scientific">Duganella zoogloeoides</name>
    <dbReference type="NCBI Taxonomy" id="75659"/>
    <lineage>
        <taxon>Bacteria</taxon>
        <taxon>Pseudomonadati</taxon>
        <taxon>Pseudomonadota</taxon>
        <taxon>Betaproteobacteria</taxon>
        <taxon>Burkholderiales</taxon>
        <taxon>Oxalobacteraceae</taxon>
        <taxon>Telluria group</taxon>
        <taxon>Duganella</taxon>
    </lineage>
</organism>
<feature type="signal peptide" evidence="1">
    <location>
        <begin position="1"/>
        <end position="16"/>
    </location>
</feature>
<dbReference type="EMBL" id="CP140152">
    <property type="protein sequence ID" value="WQH02355.1"/>
    <property type="molecule type" value="Genomic_DNA"/>
</dbReference>
<accession>A0ABZ0XRI4</accession>
<evidence type="ECO:0000256" key="1">
    <source>
        <dbReference type="SAM" id="SignalP"/>
    </source>
</evidence>
<keyword evidence="3" id="KW-1185">Reference proteome</keyword>
<proteinExistence type="predicted"/>
<name>A0ABZ0XRI4_9BURK</name>
<protein>
    <submittedName>
        <fullName evidence="2">TraB/GumN family protein</fullName>
    </submittedName>
</protein>
<dbReference type="Pfam" id="PF01963">
    <property type="entry name" value="TraB_PrgY_gumN"/>
    <property type="match status" value="1"/>
</dbReference>
<dbReference type="Proteomes" id="UP001326110">
    <property type="component" value="Chromosome"/>
</dbReference>
<evidence type="ECO:0000313" key="2">
    <source>
        <dbReference type="EMBL" id="WQH02355.1"/>
    </source>
</evidence>